<dbReference type="RefSeq" id="WP_009184665.1">
    <property type="nucleotide sequence ID" value="NZ_AMGM01000019.1"/>
</dbReference>
<dbReference type="EC" id="1.1.1.1" evidence="2"/>
<keyword evidence="2" id="KW-0560">Oxidoreductase</keyword>
<comment type="caution">
    <text evidence="2">The sequence shown here is derived from an EMBL/GenBank/DDBJ whole genome shotgun (WGS) entry which is preliminary data.</text>
</comment>
<sequence>MKAIVLNRKTSSKIELVDINLPVLEKNQVNVGIKAAALNHRDEWCRQGLYPNLQDGVVLGSDGAGTVIEAGSKDLEKWIDKEVIINPAMYWGQDENVQSHDFQILGMPSHGTLAASVHVTADRIHEKPSFMSWEAAAALPLAGLTAYRALMVQGRVKKGEKVLVTGFGGGVAQFAAQFAVAQEAEVYVSSSSEDKISAALQLGIRGGYKYSDEKWVKQALEETGGFDLIVDSAMGDTLNNLINVVRPGGRIVFYGATKGNPSGFNARKVFWNQIKIMGCTMGSDRDFEAMLSFVNSHQINPVVDQVFTLEEAEKAFDRMKNGQQLGKIVIKV</sequence>
<reference evidence="2 3" key="1">
    <citation type="journal article" date="2012" name="J. Bacteriol.">
        <title>Draft Genome Sequence of Cecembia lonarensis Strain LW9T, Isolated from Lonar Lake, a Haloalkaline Lake in India.</title>
        <authorList>
            <person name="Shivaji S."/>
            <person name="Ara S."/>
            <person name="Singh A."/>
            <person name="Pinnaka A.K."/>
        </authorList>
    </citation>
    <scope>NUCLEOTIDE SEQUENCE [LARGE SCALE GENOMIC DNA]</scope>
    <source>
        <strain evidence="2 3">LW9</strain>
    </source>
</reference>
<accession>K1M074</accession>
<dbReference type="OrthoDB" id="9787435at2"/>
<gene>
    <name evidence="2" type="primary">adhT</name>
    <name evidence="2" type="ORF">B879_01631</name>
</gene>
<feature type="domain" description="Enoyl reductase (ER)" evidence="1">
    <location>
        <begin position="9"/>
        <end position="330"/>
    </location>
</feature>
<dbReference type="SMART" id="SM00829">
    <property type="entry name" value="PKS_ER"/>
    <property type="match status" value="1"/>
</dbReference>
<dbReference type="Proteomes" id="UP000004478">
    <property type="component" value="Unassembled WGS sequence"/>
</dbReference>
<evidence type="ECO:0000313" key="3">
    <source>
        <dbReference type="Proteomes" id="UP000004478"/>
    </source>
</evidence>
<keyword evidence="3" id="KW-1185">Reference proteome</keyword>
<dbReference type="PANTHER" id="PTHR45033:SF3">
    <property type="entry name" value="DEHYDROGENASE, PUTATIVE (AFU_ORTHOLOGUE AFUA_2G13270)-RELATED"/>
    <property type="match status" value="1"/>
</dbReference>
<dbReference type="EMBL" id="AMGM01000019">
    <property type="protein sequence ID" value="EKB49724.1"/>
    <property type="molecule type" value="Genomic_DNA"/>
</dbReference>
<evidence type="ECO:0000313" key="2">
    <source>
        <dbReference type="EMBL" id="EKB49724.1"/>
    </source>
</evidence>
<dbReference type="PATRIC" id="fig|1225176.3.peg.1738"/>
<dbReference type="InterPro" id="IPR020843">
    <property type="entry name" value="ER"/>
</dbReference>
<dbReference type="GO" id="GO:0004022">
    <property type="term" value="F:alcohol dehydrogenase (NAD+) activity"/>
    <property type="evidence" value="ECO:0007669"/>
    <property type="project" value="UniProtKB-EC"/>
</dbReference>
<dbReference type="InterPro" id="IPR013154">
    <property type="entry name" value="ADH-like_N"/>
</dbReference>
<name>K1M074_CECL9</name>
<dbReference type="InterPro" id="IPR052711">
    <property type="entry name" value="Zinc_ADH-like"/>
</dbReference>
<evidence type="ECO:0000259" key="1">
    <source>
        <dbReference type="SMART" id="SM00829"/>
    </source>
</evidence>
<dbReference type="Pfam" id="PF00107">
    <property type="entry name" value="ADH_zinc_N"/>
    <property type="match status" value="1"/>
</dbReference>
<dbReference type="SUPFAM" id="SSF50129">
    <property type="entry name" value="GroES-like"/>
    <property type="match status" value="1"/>
</dbReference>
<dbReference type="PANTHER" id="PTHR45033">
    <property type="match status" value="1"/>
</dbReference>
<dbReference type="InterPro" id="IPR011032">
    <property type="entry name" value="GroES-like_sf"/>
</dbReference>
<organism evidence="2 3">
    <name type="scientific">Cecembia lonarensis (strain CCUG 58316 / KCTC 22772 / LW9)</name>
    <dbReference type="NCBI Taxonomy" id="1225176"/>
    <lineage>
        <taxon>Bacteria</taxon>
        <taxon>Pseudomonadati</taxon>
        <taxon>Bacteroidota</taxon>
        <taxon>Cytophagia</taxon>
        <taxon>Cytophagales</taxon>
        <taxon>Cyclobacteriaceae</taxon>
        <taxon>Cecembia</taxon>
    </lineage>
</organism>
<dbReference type="InterPro" id="IPR036291">
    <property type="entry name" value="NAD(P)-bd_dom_sf"/>
</dbReference>
<protein>
    <submittedName>
        <fullName evidence="2">Alcohol dehydrogenase</fullName>
        <ecNumber evidence="2">1.1.1.1</ecNumber>
    </submittedName>
</protein>
<proteinExistence type="predicted"/>
<dbReference type="Gene3D" id="3.90.180.10">
    <property type="entry name" value="Medium-chain alcohol dehydrogenases, catalytic domain"/>
    <property type="match status" value="1"/>
</dbReference>
<dbReference type="AlphaFoldDB" id="K1M074"/>
<dbReference type="Pfam" id="PF08240">
    <property type="entry name" value="ADH_N"/>
    <property type="match status" value="1"/>
</dbReference>
<dbReference type="SUPFAM" id="SSF51735">
    <property type="entry name" value="NAD(P)-binding Rossmann-fold domains"/>
    <property type="match status" value="1"/>
</dbReference>
<dbReference type="InterPro" id="IPR013149">
    <property type="entry name" value="ADH-like_C"/>
</dbReference>
<dbReference type="Gene3D" id="3.40.50.720">
    <property type="entry name" value="NAD(P)-binding Rossmann-like Domain"/>
    <property type="match status" value="1"/>
</dbReference>